<dbReference type="InterPro" id="IPR025178">
    <property type="entry name" value="Lnb_N"/>
</dbReference>
<comment type="caution">
    <text evidence="3">The sequence shown here is derived from an EMBL/GenBank/DDBJ whole genome shotgun (WGS) entry which is preliminary data.</text>
</comment>
<feature type="transmembrane region" description="Helical" evidence="1">
    <location>
        <begin position="53"/>
        <end position="71"/>
    </location>
</feature>
<reference evidence="3 4" key="1">
    <citation type="submission" date="2020-08" db="EMBL/GenBank/DDBJ databases">
        <title>Genomic Encyclopedia of Type Strains, Phase IV (KMG-V): Genome sequencing to study the core and pangenomes of soil and plant-associated prokaryotes.</title>
        <authorList>
            <person name="Whitman W."/>
        </authorList>
    </citation>
    <scope>NUCLEOTIDE SEQUENCE [LARGE SCALE GENOMIC DNA]</scope>
    <source>
        <strain evidence="3 4">SEMIA 4084</strain>
    </source>
</reference>
<dbReference type="Pfam" id="PF13387">
    <property type="entry name" value="Lnb_N"/>
    <property type="match status" value="1"/>
</dbReference>
<gene>
    <name evidence="3" type="ORF">GGD55_001700</name>
</gene>
<evidence type="ECO:0000313" key="4">
    <source>
        <dbReference type="Proteomes" id="UP000585507"/>
    </source>
</evidence>
<name>A0A7W8UAQ7_9HYPH</name>
<keyword evidence="1" id="KW-0812">Transmembrane</keyword>
<keyword evidence="4" id="KW-1185">Reference proteome</keyword>
<dbReference type="EMBL" id="JACHBK010000003">
    <property type="protein sequence ID" value="MBB5535017.1"/>
    <property type="molecule type" value="Genomic_DNA"/>
</dbReference>
<proteinExistence type="predicted"/>
<evidence type="ECO:0000313" key="3">
    <source>
        <dbReference type="EMBL" id="MBB5535017.1"/>
    </source>
</evidence>
<feature type="transmembrane region" description="Helical" evidence="1">
    <location>
        <begin position="16"/>
        <end position="41"/>
    </location>
</feature>
<feature type="domain" description="Lnb N-terminal periplasmic" evidence="2">
    <location>
        <begin position="137"/>
        <end position="292"/>
    </location>
</feature>
<evidence type="ECO:0000259" key="2">
    <source>
        <dbReference type="Pfam" id="PF13387"/>
    </source>
</evidence>
<organism evidence="3 4">
    <name type="scientific">Rhizobium giardinii</name>
    <dbReference type="NCBI Taxonomy" id="56731"/>
    <lineage>
        <taxon>Bacteria</taxon>
        <taxon>Pseudomonadati</taxon>
        <taxon>Pseudomonadota</taxon>
        <taxon>Alphaproteobacteria</taxon>
        <taxon>Hyphomicrobiales</taxon>
        <taxon>Rhizobiaceae</taxon>
        <taxon>Rhizobium/Agrobacterium group</taxon>
        <taxon>Rhizobium</taxon>
    </lineage>
</organism>
<protein>
    <recommendedName>
        <fullName evidence="2">Lnb N-terminal periplasmic domain-containing protein</fullName>
    </recommendedName>
</protein>
<sequence length="350" mass="39299">MSIELKASRETGLRRFILAILLTVLAMIIALTTVWVALALWYRLPLPEVRRGIAAGIFAVFGIFTVAALFSRWRLPAVAAYLALFLGVLVWWSTIKPEANAAWAPDVARQVTGRIDANTLTLTNFRDFEWHSNTDFTQRWTTRTYDLSKLKTVDMFMSYWSGNKIAHVIFSFGFDGGEQLAWSIEVRHRAGGSFSPLADLFKNDPLVILAADERDVVGVRSNVRGEDVQIYRLRATQQQARLLLLEYVADANALAATPQWYNSITTNCTTTVVKLMRVAGDKVPFDWRLIVNGYLPDYAYDRGAIDTSVPLSQLREIAQIGERARTVGLTPEFSKAIRVGVPFPPPREAQ</sequence>
<dbReference type="Proteomes" id="UP000585507">
    <property type="component" value="Unassembled WGS sequence"/>
</dbReference>
<feature type="transmembrane region" description="Helical" evidence="1">
    <location>
        <begin position="78"/>
        <end position="95"/>
    </location>
</feature>
<keyword evidence="1" id="KW-0472">Membrane</keyword>
<dbReference type="AlphaFoldDB" id="A0A7W8UAQ7"/>
<accession>A0A7W8UAQ7</accession>
<keyword evidence="1" id="KW-1133">Transmembrane helix</keyword>
<evidence type="ECO:0000256" key="1">
    <source>
        <dbReference type="SAM" id="Phobius"/>
    </source>
</evidence>